<gene>
    <name evidence="4" type="ORF">MATL_G00211780</name>
</gene>
<evidence type="ECO:0000256" key="2">
    <source>
        <dbReference type="SAM" id="SignalP"/>
    </source>
</evidence>
<comment type="caution">
    <text evidence="4">The sequence shown here is derived from an EMBL/GenBank/DDBJ whole genome shotgun (WGS) entry which is preliminary data.</text>
</comment>
<dbReference type="GO" id="GO:0016020">
    <property type="term" value="C:membrane"/>
    <property type="evidence" value="ECO:0007669"/>
    <property type="project" value="InterPro"/>
</dbReference>
<feature type="chain" id="PRO_5038713347" description="Immunoglobulin domain-containing protein" evidence="2">
    <location>
        <begin position="21"/>
        <end position="221"/>
    </location>
</feature>
<keyword evidence="1" id="KW-0472">Membrane</keyword>
<evidence type="ECO:0000259" key="3">
    <source>
        <dbReference type="SMART" id="SM00409"/>
    </source>
</evidence>
<dbReference type="SUPFAM" id="SSF48726">
    <property type="entry name" value="Immunoglobulin"/>
    <property type="match status" value="1"/>
</dbReference>
<keyword evidence="1" id="KW-1133">Transmembrane helix</keyword>
<sequence>MMARPLKFFVFLLVSLSTWAEENRSMRFLQLKPGEEFTVVCSTTLQDQEGLYLYHSLPDKKSVLYLDRDTKKLTKDSRFEHRLNTKGQLENFIVTISNLTEDDSGLYWCLYNKFENHDMKTVQGDGQFTMLYVTVGPSPPTLMEGTPTASPEWEGQAEGEQVSTTLVMVSALTAGSVVLLCIVILMVWGAPRVKRLCKKRQGFQSGPQELVYEDMRRNRSL</sequence>
<dbReference type="SMART" id="SM00409">
    <property type="entry name" value="IG"/>
    <property type="match status" value="1"/>
</dbReference>
<evidence type="ECO:0000256" key="1">
    <source>
        <dbReference type="SAM" id="Phobius"/>
    </source>
</evidence>
<dbReference type="InterPro" id="IPR003599">
    <property type="entry name" value="Ig_sub"/>
</dbReference>
<evidence type="ECO:0000313" key="4">
    <source>
        <dbReference type="EMBL" id="KAG7459546.1"/>
    </source>
</evidence>
<feature type="domain" description="Immunoglobulin" evidence="3">
    <location>
        <begin position="26"/>
        <end position="134"/>
    </location>
</feature>
<dbReference type="PANTHER" id="PTHR15343">
    <property type="entry name" value="CD7"/>
    <property type="match status" value="1"/>
</dbReference>
<protein>
    <recommendedName>
        <fullName evidence="3">Immunoglobulin domain-containing protein</fullName>
    </recommendedName>
</protein>
<dbReference type="InterPro" id="IPR039090">
    <property type="entry name" value="CD7"/>
</dbReference>
<reference evidence="4" key="1">
    <citation type="submission" date="2021-01" db="EMBL/GenBank/DDBJ databases">
        <authorList>
            <person name="Zahm M."/>
            <person name="Roques C."/>
            <person name="Cabau C."/>
            <person name="Klopp C."/>
            <person name="Donnadieu C."/>
            <person name="Jouanno E."/>
            <person name="Lampietro C."/>
            <person name="Louis A."/>
            <person name="Herpin A."/>
            <person name="Echchiki A."/>
            <person name="Berthelot C."/>
            <person name="Parey E."/>
            <person name="Roest-Crollius H."/>
            <person name="Braasch I."/>
            <person name="Postlethwait J."/>
            <person name="Bobe J."/>
            <person name="Montfort J."/>
            <person name="Bouchez O."/>
            <person name="Begum T."/>
            <person name="Mejri S."/>
            <person name="Adams A."/>
            <person name="Chen W.-J."/>
            <person name="Guiguen Y."/>
        </authorList>
    </citation>
    <scope>NUCLEOTIDE SEQUENCE</scope>
    <source>
        <strain evidence="4">YG-15Mar2019-1</strain>
        <tissue evidence="4">Brain</tissue>
    </source>
</reference>
<dbReference type="Gene3D" id="2.60.40.10">
    <property type="entry name" value="Immunoglobulins"/>
    <property type="match status" value="1"/>
</dbReference>
<dbReference type="GO" id="GO:0002250">
    <property type="term" value="P:adaptive immune response"/>
    <property type="evidence" value="ECO:0007669"/>
    <property type="project" value="InterPro"/>
</dbReference>
<dbReference type="Proteomes" id="UP001046870">
    <property type="component" value="Chromosome 19"/>
</dbReference>
<dbReference type="EMBL" id="JAFDVH010000019">
    <property type="protein sequence ID" value="KAG7459546.1"/>
    <property type="molecule type" value="Genomic_DNA"/>
</dbReference>
<dbReference type="InterPro" id="IPR013106">
    <property type="entry name" value="Ig_V-set"/>
</dbReference>
<keyword evidence="2" id="KW-0732">Signal</keyword>
<feature type="signal peptide" evidence="2">
    <location>
        <begin position="1"/>
        <end position="20"/>
    </location>
</feature>
<keyword evidence="5" id="KW-1185">Reference proteome</keyword>
<organism evidence="4 5">
    <name type="scientific">Megalops atlanticus</name>
    <name type="common">Tarpon</name>
    <name type="synonym">Clupea gigantea</name>
    <dbReference type="NCBI Taxonomy" id="7932"/>
    <lineage>
        <taxon>Eukaryota</taxon>
        <taxon>Metazoa</taxon>
        <taxon>Chordata</taxon>
        <taxon>Craniata</taxon>
        <taxon>Vertebrata</taxon>
        <taxon>Euteleostomi</taxon>
        <taxon>Actinopterygii</taxon>
        <taxon>Neopterygii</taxon>
        <taxon>Teleostei</taxon>
        <taxon>Elopiformes</taxon>
        <taxon>Megalopidae</taxon>
        <taxon>Megalops</taxon>
    </lineage>
</organism>
<dbReference type="GO" id="GO:0038023">
    <property type="term" value="F:signaling receptor activity"/>
    <property type="evidence" value="ECO:0007669"/>
    <property type="project" value="InterPro"/>
</dbReference>
<accession>A0A9D3T3A1</accession>
<feature type="transmembrane region" description="Helical" evidence="1">
    <location>
        <begin position="166"/>
        <end position="190"/>
    </location>
</feature>
<name>A0A9D3T3A1_MEGAT</name>
<proteinExistence type="predicted"/>
<evidence type="ECO:0000313" key="5">
    <source>
        <dbReference type="Proteomes" id="UP001046870"/>
    </source>
</evidence>
<keyword evidence="1" id="KW-0812">Transmembrane</keyword>
<dbReference type="PANTHER" id="PTHR15343:SF0">
    <property type="entry name" value="T-CELL ANTIGEN CD7"/>
    <property type="match status" value="1"/>
</dbReference>
<dbReference type="OrthoDB" id="8436389at2759"/>
<dbReference type="InterPro" id="IPR036179">
    <property type="entry name" value="Ig-like_dom_sf"/>
</dbReference>
<dbReference type="InterPro" id="IPR013783">
    <property type="entry name" value="Ig-like_fold"/>
</dbReference>
<dbReference type="AlphaFoldDB" id="A0A9D3T3A1"/>
<dbReference type="Pfam" id="PF07686">
    <property type="entry name" value="V-set"/>
    <property type="match status" value="1"/>
</dbReference>